<keyword evidence="4 10" id="KW-0808">Transferase</keyword>
<dbReference type="GO" id="GO:0005737">
    <property type="term" value="C:cytoplasm"/>
    <property type="evidence" value="ECO:0007669"/>
    <property type="project" value="TreeGrafter"/>
</dbReference>
<organism evidence="11 12">
    <name type="scientific">Psychromicrobium silvestre</name>
    <dbReference type="NCBI Taxonomy" id="1645614"/>
    <lineage>
        <taxon>Bacteria</taxon>
        <taxon>Bacillati</taxon>
        <taxon>Actinomycetota</taxon>
        <taxon>Actinomycetes</taxon>
        <taxon>Micrococcales</taxon>
        <taxon>Micrococcaceae</taxon>
        <taxon>Psychromicrobium</taxon>
    </lineage>
</organism>
<name>A0A7Y9LRK1_9MICC</name>
<evidence type="ECO:0000256" key="6">
    <source>
        <dbReference type="ARBA" id="ARBA00022777"/>
    </source>
</evidence>
<sequence length="169" mass="18407">MSAHPVLVVMGVSGSGKSTVAALLAGQLGWDYLEGDDLHPAANVAKMSAGIPLNDEDRWPWLLKIADWIGEHEADQMPGVVTCSALKRSYRDRLRQANVIFVYLAGSKQEISERLSARHGHFMPPALLDSQFEALEPPAQDEAALTVQISHSPVEEAAEIIQRLRLSAS</sequence>
<dbReference type="NCBIfam" id="TIGR01313">
    <property type="entry name" value="therm_gnt_kin"/>
    <property type="match status" value="1"/>
</dbReference>
<dbReference type="CDD" id="cd02021">
    <property type="entry name" value="GntK"/>
    <property type="match status" value="1"/>
</dbReference>
<keyword evidence="7 10" id="KW-0067">ATP-binding</keyword>
<dbReference type="InterPro" id="IPR027417">
    <property type="entry name" value="P-loop_NTPase"/>
</dbReference>
<proteinExistence type="inferred from homology"/>
<dbReference type="FunFam" id="3.40.50.300:FF:000522">
    <property type="entry name" value="Gluconokinase"/>
    <property type="match status" value="1"/>
</dbReference>
<accession>A0A7Y9LRK1</accession>
<dbReference type="Pfam" id="PF13671">
    <property type="entry name" value="AAA_33"/>
    <property type="match status" value="1"/>
</dbReference>
<keyword evidence="8" id="KW-0311">Gluconate utilization</keyword>
<evidence type="ECO:0000256" key="8">
    <source>
        <dbReference type="ARBA" id="ARBA00023064"/>
    </source>
</evidence>
<comment type="pathway">
    <text evidence="1">Carbohydrate acid metabolism.</text>
</comment>
<dbReference type="Proteomes" id="UP000521748">
    <property type="component" value="Unassembled WGS sequence"/>
</dbReference>
<keyword evidence="6 10" id="KW-0418">Kinase</keyword>
<dbReference type="EC" id="2.7.1.12" evidence="3 10"/>
<evidence type="ECO:0000313" key="11">
    <source>
        <dbReference type="EMBL" id="NYE94285.1"/>
    </source>
</evidence>
<dbReference type="PANTHER" id="PTHR43442:SF3">
    <property type="entry name" value="GLUCONOKINASE-RELATED"/>
    <property type="match status" value="1"/>
</dbReference>
<keyword evidence="12" id="KW-1185">Reference proteome</keyword>
<keyword evidence="5 10" id="KW-0547">Nucleotide-binding</keyword>
<evidence type="ECO:0000256" key="1">
    <source>
        <dbReference type="ARBA" id="ARBA00004761"/>
    </source>
</evidence>
<gene>
    <name evidence="11" type="ORF">FHU41_000506</name>
</gene>
<evidence type="ECO:0000256" key="9">
    <source>
        <dbReference type="ARBA" id="ARBA00048090"/>
    </source>
</evidence>
<evidence type="ECO:0000256" key="10">
    <source>
        <dbReference type="RuleBase" id="RU363066"/>
    </source>
</evidence>
<dbReference type="GO" id="GO:0046316">
    <property type="term" value="F:gluconokinase activity"/>
    <property type="evidence" value="ECO:0007669"/>
    <property type="project" value="UniProtKB-EC"/>
</dbReference>
<protein>
    <recommendedName>
        <fullName evidence="3 10">Gluconokinase</fullName>
        <ecNumber evidence="3 10">2.7.1.12</ecNumber>
    </recommendedName>
</protein>
<dbReference type="SUPFAM" id="SSF52540">
    <property type="entry name" value="P-loop containing nucleoside triphosphate hydrolases"/>
    <property type="match status" value="1"/>
</dbReference>
<reference evidence="11 12" key="1">
    <citation type="submission" date="2020-07" db="EMBL/GenBank/DDBJ databases">
        <title>Sequencing the genomes of 1000 actinobacteria strains.</title>
        <authorList>
            <person name="Klenk H.-P."/>
        </authorList>
    </citation>
    <scope>NUCLEOTIDE SEQUENCE [LARGE SCALE GENOMIC DNA]</scope>
    <source>
        <strain evidence="11 12">DSM 102047</strain>
    </source>
</reference>
<evidence type="ECO:0000313" key="12">
    <source>
        <dbReference type="Proteomes" id="UP000521748"/>
    </source>
</evidence>
<dbReference type="RefSeq" id="WP_179388065.1">
    <property type="nucleotide sequence ID" value="NZ_JACBYQ010000001.1"/>
</dbReference>
<dbReference type="GO" id="GO:0005524">
    <property type="term" value="F:ATP binding"/>
    <property type="evidence" value="ECO:0007669"/>
    <property type="project" value="UniProtKB-KW"/>
</dbReference>
<dbReference type="PANTHER" id="PTHR43442">
    <property type="entry name" value="GLUCONOKINASE-RELATED"/>
    <property type="match status" value="1"/>
</dbReference>
<dbReference type="EMBL" id="JACBYQ010000001">
    <property type="protein sequence ID" value="NYE94285.1"/>
    <property type="molecule type" value="Genomic_DNA"/>
</dbReference>
<dbReference type="InterPro" id="IPR006001">
    <property type="entry name" value="Therm_gnt_kin"/>
</dbReference>
<comment type="similarity">
    <text evidence="2 10">Belongs to the gluconokinase GntK/GntV family.</text>
</comment>
<dbReference type="Gene3D" id="3.40.50.300">
    <property type="entry name" value="P-loop containing nucleotide triphosphate hydrolases"/>
    <property type="match status" value="1"/>
</dbReference>
<dbReference type="GO" id="GO:0019521">
    <property type="term" value="P:D-gluconate metabolic process"/>
    <property type="evidence" value="ECO:0007669"/>
    <property type="project" value="UniProtKB-KW"/>
</dbReference>
<dbReference type="AlphaFoldDB" id="A0A7Y9LRK1"/>
<comment type="catalytic activity">
    <reaction evidence="9 10">
        <text>D-gluconate + ATP = 6-phospho-D-gluconate + ADP + H(+)</text>
        <dbReference type="Rhea" id="RHEA:19433"/>
        <dbReference type="ChEBI" id="CHEBI:15378"/>
        <dbReference type="ChEBI" id="CHEBI:18391"/>
        <dbReference type="ChEBI" id="CHEBI:30616"/>
        <dbReference type="ChEBI" id="CHEBI:58759"/>
        <dbReference type="ChEBI" id="CHEBI:456216"/>
        <dbReference type="EC" id="2.7.1.12"/>
    </reaction>
</comment>
<evidence type="ECO:0000256" key="2">
    <source>
        <dbReference type="ARBA" id="ARBA00008420"/>
    </source>
</evidence>
<evidence type="ECO:0000256" key="5">
    <source>
        <dbReference type="ARBA" id="ARBA00022741"/>
    </source>
</evidence>
<evidence type="ECO:0000256" key="3">
    <source>
        <dbReference type="ARBA" id="ARBA00012054"/>
    </source>
</evidence>
<comment type="caution">
    <text evidence="11">The sequence shown here is derived from an EMBL/GenBank/DDBJ whole genome shotgun (WGS) entry which is preliminary data.</text>
</comment>
<evidence type="ECO:0000256" key="7">
    <source>
        <dbReference type="ARBA" id="ARBA00022840"/>
    </source>
</evidence>
<evidence type="ECO:0000256" key="4">
    <source>
        <dbReference type="ARBA" id="ARBA00022679"/>
    </source>
</evidence>